<proteinExistence type="predicted"/>
<accession>A0AAV8WWM8</accession>
<evidence type="ECO:0000313" key="2">
    <source>
        <dbReference type="EMBL" id="KAJ8930886.1"/>
    </source>
</evidence>
<reference evidence="2" key="1">
    <citation type="journal article" date="2023" name="Insect Mol. Biol.">
        <title>Genome sequencing provides insights into the evolution of gene families encoding plant cell wall-degrading enzymes in longhorned beetles.</title>
        <authorList>
            <person name="Shin N.R."/>
            <person name="Okamura Y."/>
            <person name="Kirsch R."/>
            <person name="Pauchet Y."/>
        </authorList>
    </citation>
    <scope>NUCLEOTIDE SEQUENCE</scope>
    <source>
        <strain evidence="2">RBIC_L_NR</strain>
    </source>
</reference>
<protein>
    <recommendedName>
        <fullName evidence="1">Fibronectin type-III domain-containing protein</fullName>
    </recommendedName>
</protein>
<gene>
    <name evidence="2" type="ORF">NQ314_016307</name>
</gene>
<keyword evidence="3" id="KW-1185">Reference proteome</keyword>
<dbReference type="InterPro" id="IPR003961">
    <property type="entry name" value="FN3_dom"/>
</dbReference>
<dbReference type="Pfam" id="PF00041">
    <property type="entry name" value="fn3"/>
    <property type="match status" value="1"/>
</dbReference>
<organism evidence="2 3">
    <name type="scientific">Rhamnusium bicolor</name>
    <dbReference type="NCBI Taxonomy" id="1586634"/>
    <lineage>
        <taxon>Eukaryota</taxon>
        <taxon>Metazoa</taxon>
        <taxon>Ecdysozoa</taxon>
        <taxon>Arthropoda</taxon>
        <taxon>Hexapoda</taxon>
        <taxon>Insecta</taxon>
        <taxon>Pterygota</taxon>
        <taxon>Neoptera</taxon>
        <taxon>Endopterygota</taxon>
        <taxon>Coleoptera</taxon>
        <taxon>Polyphaga</taxon>
        <taxon>Cucujiformia</taxon>
        <taxon>Chrysomeloidea</taxon>
        <taxon>Cerambycidae</taxon>
        <taxon>Lepturinae</taxon>
        <taxon>Rhagiini</taxon>
        <taxon>Rhamnusium</taxon>
    </lineage>
</organism>
<evidence type="ECO:0000259" key="1">
    <source>
        <dbReference type="PROSITE" id="PS50853"/>
    </source>
</evidence>
<dbReference type="PROSITE" id="PS50853">
    <property type="entry name" value="FN3"/>
    <property type="match status" value="1"/>
</dbReference>
<comment type="caution">
    <text evidence="2">The sequence shown here is derived from an EMBL/GenBank/DDBJ whole genome shotgun (WGS) entry which is preliminary data.</text>
</comment>
<dbReference type="CDD" id="cd00063">
    <property type="entry name" value="FN3"/>
    <property type="match status" value="1"/>
</dbReference>
<dbReference type="AlphaFoldDB" id="A0AAV8WWM8"/>
<sequence length="73" mass="8308">MKDKYSPIWEKAIETTSPKPTAIVNGLIEGNEYQFRVIAVNEAGLSLPSDSSKTFIAKPRFCMYIFVVKYKVF</sequence>
<feature type="domain" description="Fibronectin type-III" evidence="1">
    <location>
        <begin position="1"/>
        <end position="60"/>
    </location>
</feature>
<dbReference type="SUPFAM" id="SSF49265">
    <property type="entry name" value="Fibronectin type III"/>
    <property type="match status" value="1"/>
</dbReference>
<evidence type="ECO:0000313" key="3">
    <source>
        <dbReference type="Proteomes" id="UP001162156"/>
    </source>
</evidence>
<dbReference type="InterPro" id="IPR036116">
    <property type="entry name" value="FN3_sf"/>
</dbReference>
<dbReference type="EMBL" id="JANEYF010004530">
    <property type="protein sequence ID" value="KAJ8930886.1"/>
    <property type="molecule type" value="Genomic_DNA"/>
</dbReference>
<name>A0AAV8WWM8_9CUCU</name>
<dbReference type="Gene3D" id="2.60.40.10">
    <property type="entry name" value="Immunoglobulins"/>
    <property type="match status" value="1"/>
</dbReference>
<dbReference type="Proteomes" id="UP001162156">
    <property type="component" value="Unassembled WGS sequence"/>
</dbReference>
<dbReference type="InterPro" id="IPR013783">
    <property type="entry name" value="Ig-like_fold"/>
</dbReference>